<keyword evidence="2" id="KW-0479">Metal-binding</keyword>
<feature type="binding site" evidence="2">
    <location>
        <position position="106"/>
    </location>
    <ligand>
        <name>Mn(2+)</name>
        <dbReference type="ChEBI" id="CHEBI:29035"/>
        <label>2</label>
    </ligand>
</feature>
<dbReference type="SUPFAM" id="SSF55031">
    <property type="entry name" value="Bacterial exopeptidase dimerisation domain"/>
    <property type="match status" value="1"/>
</dbReference>
<dbReference type="InterPro" id="IPR036264">
    <property type="entry name" value="Bact_exopeptidase_dim_dom"/>
</dbReference>
<evidence type="ECO:0000256" key="2">
    <source>
        <dbReference type="PIRSR" id="PIRSR005962-1"/>
    </source>
</evidence>
<feature type="binding site" evidence="2">
    <location>
        <position position="366"/>
    </location>
    <ligand>
        <name>Mn(2+)</name>
        <dbReference type="ChEBI" id="CHEBI:29035"/>
        <label>2</label>
    </ligand>
</feature>
<keyword evidence="2" id="KW-0464">Manganese</keyword>
<dbReference type="OrthoDB" id="9777385at2"/>
<evidence type="ECO:0000259" key="3">
    <source>
        <dbReference type="Pfam" id="PF07687"/>
    </source>
</evidence>
<dbReference type="Proteomes" id="UP000190435">
    <property type="component" value="Unassembled WGS sequence"/>
</dbReference>
<dbReference type="Pfam" id="PF01546">
    <property type="entry name" value="Peptidase_M20"/>
    <property type="match status" value="1"/>
</dbReference>
<gene>
    <name evidence="4" type="ORF">B0181_06580</name>
    <name evidence="5" type="ORF">NCTC10293_00648</name>
</gene>
<dbReference type="Gene3D" id="3.40.630.10">
    <property type="entry name" value="Zn peptidases"/>
    <property type="match status" value="1"/>
</dbReference>
<sequence>MSNNSSASFVISQALIQQAISWRQQLHANPELGFDEHTTAKFIADTLSQFGLQVHTGIAGTGVVGVLKKGVSTRSIGIRADIDALPMTELNDFAHASCVSGRMHACGHDGHAAILLAAAAHLAQHGQFDGTVYFIFQPAEENLGGGQAMIDDGLFERFEIDEVYGLHNWPGRTLGEICVNDGVMMGSFDIFDIVLTGKGGHAAMPEGTCDPIVAAAALILHAQSIIARKVSPLDSAVLSITQIDGGDTYNIIPETVRLKGTVRALDENVRQTVKSKLIQAVKELPALHGVAGEIDYQERYPATINNADCARHIRQVATELFGADKVSQNVLPTMASEDFSFMLNAKKGAYVWLGVDEADRPSKPLHNPYYDFNDNAIAIGANLWVGLVERTLG</sequence>
<evidence type="ECO:0000313" key="5">
    <source>
        <dbReference type="EMBL" id="STZ10316.1"/>
    </source>
</evidence>
<dbReference type="Pfam" id="PF07687">
    <property type="entry name" value="M20_dimer"/>
    <property type="match status" value="1"/>
</dbReference>
<keyword evidence="1 5" id="KW-0378">Hydrolase</keyword>
<feature type="binding site" evidence="2">
    <location>
        <position position="108"/>
    </location>
    <ligand>
        <name>Mn(2+)</name>
        <dbReference type="ChEBI" id="CHEBI:29035"/>
        <label>2</label>
    </ligand>
</feature>
<dbReference type="CDD" id="cd05666">
    <property type="entry name" value="M20_Acy1-like"/>
    <property type="match status" value="1"/>
</dbReference>
<dbReference type="PANTHER" id="PTHR11014:SF63">
    <property type="entry name" value="METALLOPEPTIDASE, PUTATIVE (AFU_ORTHOLOGUE AFUA_6G09600)-RELATED"/>
    <property type="match status" value="1"/>
</dbReference>
<dbReference type="EC" id="3.5.1.47" evidence="5"/>
<keyword evidence="6" id="KW-1185">Reference proteome</keyword>
<name>A0A1T0A1U6_9GAMM</name>
<dbReference type="STRING" id="34060.B0181_06580"/>
<protein>
    <submittedName>
        <fullName evidence="5">N-acetyldiaminopimelate deacetylase</fullName>
        <ecNumber evidence="5">3.5.1.47</ecNumber>
    </submittedName>
    <submittedName>
        <fullName evidence="4">Peptidase M20</fullName>
    </submittedName>
</protein>
<evidence type="ECO:0000313" key="7">
    <source>
        <dbReference type="Proteomes" id="UP000255279"/>
    </source>
</evidence>
<feature type="binding site" evidence="2">
    <location>
        <position position="167"/>
    </location>
    <ligand>
        <name>Mn(2+)</name>
        <dbReference type="ChEBI" id="CHEBI:29035"/>
        <label>2</label>
    </ligand>
</feature>
<dbReference type="FunFam" id="3.30.70.360:FF:000001">
    <property type="entry name" value="N-acetyldiaminopimelate deacetylase"/>
    <property type="match status" value="1"/>
</dbReference>
<dbReference type="GO" id="GO:0050118">
    <property type="term" value="F:N-acetyldiaminopimelate deacetylase activity"/>
    <property type="evidence" value="ECO:0007669"/>
    <property type="project" value="UniProtKB-EC"/>
</dbReference>
<dbReference type="GO" id="GO:0019877">
    <property type="term" value="P:diaminopimelate biosynthetic process"/>
    <property type="evidence" value="ECO:0007669"/>
    <property type="project" value="UniProtKB-ARBA"/>
</dbReference>
<dbReference type="GO" id="GO:0046872">
    <property type="term" value="F:metal ion binding"/>
    <property type="evidence" value="ECO:0007669"/>
    <property type="project" value="UniProtKB-KW"/>
</dbReference>
<evidence type="ECO:0000313" key="4">
    <source>
        <dbReference type="EMBL" id="OOR89628.1"/>
    </source>
</evidence>
<evidence type="ECO:0000313" key="6">
    <source>
        <dbReference type="Proteomes" id="UP000190435"/>
    </source>
</evidence>
<dbReference type="EMBL" id="UGQE01000001">
    <property type="protein sequence ID" value="STZ10316.1"/>
    <property type="molecule type" value="Genomic_DNA"/>
</dbReference>
<proteinExistence type="predicted"/>
<dbReference type="Gene3D" id="3.30.70.360">
    <property type="match status" value="1"/>
</dbReference>
<dbReference type="InterPro" id="IPR017439">
    <property type="entry name" value="Amidohydrolase"/>
</dbReference>
<dbReference type="AlphaFoldDB" id="A0A1T0A1U6"/>
<dbReference type="InterPro" id="IPR002933">
    <property type="entry name" value="Peptidase_M20"/>
</dbReference>
<dbReference type="NCBIfam" id="TIGR01891">
    <property type="entry name" value="amidohydrolases"/>
    <property type="match status" value="1"/>
</dbReference>
<dbReference type="InterPro" id="IPR011650">
    <property type="entry name" value="Peptidase_M20_dimer"/>
</dbReference>
<dbReference type="RefSeq" id="WP_078276709.1">
    <property type="nucleotide sequence ID" value="NZ_CAACXO010000046.1"/>
</dbReference>
<reference evidence="5 7" key="2">
    <citation type="submission" date="2018-06" db="EMBL/GenBank/DDBJ databases">
        <authorList>
            <consortium name="Pathogen Informatics"/>
            <person name="Doyle S."/>
        </authorList>
    </citation>
    <scope>NUCLEOTIDE SEQUENCE [LARGE SCALE GENOMIC DNA]</scope>
    <source>
        <strain evidence="5 7">NCTC10293</strain>
    </source>
</reference>
<reference evidence="4 6" key="1">
    <citation type="submission" date="2017-02" db="EMBL/GenBank/DDBJ databases">
        <title>Draft genome sequence of Moraxella caviae CCUG 355 type strain.</title>
        <authorList>
            <person name="Engstrom-Jakobsson H."/>
            <person name="Salva-Serra F."/>
            <person name="Thorell K."/>
            <person name="Gonzales-Siles L."/>
            <person name="Karlsson R."/>
            <person name="Boulund F."/>
            <person name="Engstrand L."/>
            <person name="Moore E."/>
        </authorList>
    </citation>
    <scope>NUCLEOTIDE SEQUENCE [LARGE SCALE GENOMIC DNA]</scope>
    <source>
        <strain evidence="4 6">CCUG 355</strain>
    </source>
</reference>
<dbReference type="SUPFAM" id="SSF53187">
    <property type="entry name" value="Zn-dependent exopeptidases"/>
    <property type="match status" value="1"/>
</dbReference>
<dbReference type="EMBL" id="MUXU01000038">
    <property type="protein sequence ID" value="OOR89628.1"/>
    <property type="molecule type" value="Genomic_DNA"/>
</dbReference>
<feature type="domain" description="Peptidase M20 dimerisation" evidence="3">
    <location>
        <begin position="192"/>
        <end position="284"/>
    </location>
</feature>
<organism evidence="4 6">
    <name type="scientific">Moraxella caviae</name>
    <dbReference type="NCBI Taxonomy" id="34060"/>
    <lineage>
        <taxon>Bacteria</taxon>
        <taxon>Pseudomonadati</taxon>
        <taxon>Pseudomonadota</taxon>
        <taxon>Gammaproteobacteria</taxon>
        <taxon>Moraxellales</taxon>
        <taxon>Moraxellaceae</taxon>
        <taxon>Moraxella</taxon>
    </lineage>
</organism>
<dbReference type="PIRSF" id="PIRSF005962">
    <property type="entry name" value="Pept_M20D_amidohydro"/>
    <property type="match status" value="1"/>
</dbReference>
<dbReference type="Proteomes" id="UP000255279">
    <property type="component" value="Unassembled WGS sequence"/>
</dbReference>
<comment type="cofactor">
    <cofactor evidence="2">
        <name>Mn(2+)</name>
        <dbReference type="ChEBI" id="CHEBI:29035"/>
    </cofactor>
    <text evidence="2">The Mn(2+) ion enhances activity.</text>
</comment>
<accession>A0A1T0A1U6</accession>
<dbReference type="PANTHER" id="PTHR11014">
    <property type="entry name" value="PEPTIDASE M20 FAMILY MEMBER"/>
    <property type="match status" value="1"/>
</dbReference>
<evidence type="ECO:0000256" key="1">
    <source>
        <dbReference type="ARBA" id="ARBA00022801"/>
    </source>
</evidence>
<feature type="binding site" evidence="2">
    <location>
        <position position="141"/>
    </location>
    <ligand>
        <name>Mn(2+)</name>
        <dbReference type="ChEBI" id="CHEBI:29035"/>
        <label>2</label>
    </ligand>
</feature>